<keyword evidence="10" id="KW-0732">Signal</keyword>
<proteinExistence type="inferred from homology"/>
<feature type="domain" description="Peptidase S53" evidence="12">
    <location>
        <begin position="261"/>
        <end position="635"/>
    </location>
</feature>
<dbReference type="Gene3D" id="2.60.40.10">
    <property type="entry name" value="Immunoglobulins"/>
    <property type="match status" value="3"/>
</dbReference>
<feature type="active site" description="Charge relay system" evidence="9">
    <location>
        <position position="533"/>
    </location>
</feature>
<evidence type="ECO:0000256" key="8">
    <source>
        <dbReference type="ARBA" id="ARBA00023145"/>
    </source>
</evidence>
<dbReference type="Proteomes" id="UP000076830">
    <property type="component" value="Chromosome"/>
</dbReference>
<feature type="active site" description="Charge relay system" evidence="9">
    <location>
        <position position="339"/>
    </location>
</feature>
<evidence type="ECO:0000256" key="2">
    <source>
        <dbReference type="ARBA" id="ARBA00010116"/>
    </source>
</evidence>
<comment type="similarity">
    <text evidence="2">Belongs to the intimin/invasin family.</text>
</comment>
<evidence type="ECO:0000256" key="1">
    <source>
        <dbReference type="ARBA" id="ARBA00001913"/>
    </source>
</evidence>
<dbReference type="GO" id="GO:0006508">
    <property type="term" value="P:proteolysis"/>
    <property type="evidence" value="ECO:0007669"/>
    <property type="project" value="UniProtKB-KW"/>
</dbReference>
<dbReference type="SMART" id="SM00944">
    <property type="entry name" value="Pro-kuma_activ"/>
    <property type="match status" value="1"/>
</dbReference>
<dbReference type="GO" id="GO:0008240">
    <property type="term" value="F:tripeptidyl-peptidase activity"/>
    <property type="evidence" value="ECO:0007669"/>
    <property type="project" value="TreeGrafter"/>
</dbReference>
<dbReference type="InterPro" id="IPR003344">
    <property type="entry name" value="Big_1_dom"/>
</dbReference>
<comment type="cofactor">
    <cofactor evidence="1">
        <name>Ca(2+)</name>
        <dbReference type="ChEBI" id="CHEBI:29108"/>
    </cofactor>
</comment>
<keyword evidence="4" id="KW-0479">Metal-binding</keyword>
<evidence type="ECO:0000256" key="4">
    <source>
        <dbReference type="ARBA" id="ARBA00022723"/>
    </source>
</evidence>
<dbReference type="PROSITE" id="PS51695">
    <property type="entry name" value="SEDOLISIN"/>
    <property type="match status" value="1"/>
</dbReference>
<keyword evidence="8" id="KW-0865">Zymogen</keyword>
<dbReference type="InterPro" id="IPR000209">
    <property type="entry name" value="Peptidase_S8/S53_dom"/>
</dbReference>
<dbReference type="Gene3D" id="3.40.50.200">
    <property type="entry name" value="Peptidase S8/S53 domain"/>
    <property type="match status" value="1"/>
</dbReference>
<evidence type="ECO:0000256" key="10">
    <source>
        <dbReference type="SAM" id="SignalP"/>
    </source>
</evidence>
<keyword evidence="7" id="KW-0106">Calcium</keyword>
<evidence type="ECO:0000256" key="9">
    <source>
        <dbReference type="PROSITE-ProRule" id="PRU01032"/>
    </source>
</evidence>
<dbReference type="SUPFAM" id="SSF63825">
    <property type="entry name" value="YWTD domain"/>
    <property type="match status" value="1"/>
</dbReference>
<feature type="chain" id="PRO_5007813795" evidence="10">
    <location>
        <begin position="34"/>
        <end position="1335"/>
    </location>
</feature>
<accession>A0A160DX76</accession>
<dbReference type="Pfam" id="PF00082">
    <property type="entry name" value="Peptidase_S8"/>
    <property type="match status" value="1"/>
</dbReference>
<name>A0A160DX76_9GAMM</name>
<dbReference type="PROSITE" id="PS00138">
    <property type="entry name" value="SUBTILASE_SER"/>
    <property type="match status" value="1"/>
</dbReference>
<dbReference type="PANTHER" id="PTHR14218:SF15">
    <property type="entry name" value="TRIPEPTIDYL-PEPTIDASE 1"/>
    <property type="match status" value="1"/>
</dbReference>
<feature type="signal peptide" evidence="10">
    <location>
        <begin position="1"/>
        <end position="33"/>
    </location>
</feature>
<dbReference type="SUPFAM" id="SSF54897">
    <property type="entry name" value="Protease propeptides/inhibitors"/>
    <property type="match status" value="1"/>
</dbReference>
<dbReference type="EMBL" id="CP015249">
    <property type="protein sequence ID" value="ANB19289.1"/>
    <property type="molecule type" value="Genomic_DNA"/>
</dbReference>
<dbReference type="InterPro" id="IPR008964">
    <property type="entry name" value="Invasin/intimin_cell_adhesion"/>
</dbReference>
<organism evidence="13 14">
    <name type="scientific">Dokdonella koreensis DS-123</name>
    <dbReference type="NCBI Taxonomy" id="1300342"/>
    <lineage>
        <taxon>Bacteria</taxon>
        <taxon>Pseudomonadati</taxon>
        <taxon>Pseudomonadota</taxon>
        <taxon>Gammaproteobacteria</taxon>
        <taxon>Lysobacterales</taxon>
        <taxon>Rhodanobacteraceae</taxon>
        <taxon>Dokdonella</taxon>
    </lineage>
</organism>
<keyword evidence="14" id="KW-1185">Reference proteome</keyword>
<evidence type="ECO:0000256" key="7">
    <source>
        <dbReference type="ARBA" id="ARBA00022837"/>
    </source>
</evidence>
<dbReference type="InterPro" id="IPR023828">
    <property type="entry name" value="Peptidase_S8_Ser-AS"/>
</dbReference>
<dbReference type="SUPFAM" id="SSF52743">
    <property type="entry name" value="Subtilisin-like"/>
    <property type="match status" value="1"/>
</dbReference>
<dbReference type="InterPro" id="IPR011042">
    <property type="entry name" value="6-blade_b-propeller_TolB-like"/>
</dbReference>
<dbReference type="InterPro" id="IPR036852">
    <property type="entry name" value="Peptidase_S8/S53_dom_sf"/>
</dbReference>
<keyword evidence="3 9" id="KW-0645">Protease</keyword>
<reference evidence="13 14" key="1">
    <citation type="submission" date="2016-04" db="EMBL/GenBank/DDBJ databases">
        <title>Complete genome sequence of Dokdonella koreensis DS-123T.</title>
        <authorList>
            <person name="Kim J.F."/>
            <person name="Lee H."/>
            <person name="Kwak M.-J."/>
        </authorList>
    </citation>
    <scope>NUCLEOTIDE SEQUENCE [LARGE SCALE GENOMIC DNA]</scope>
    <source>
        <strain evidence="13 14">DS-123</strain>
    </source>
</reference>
<dbReference type="CDD" id="cd04056">
    <property type="entry name" value="Peptidases_S53"/>
    <property type="match status" value="1"/>
</dbReference>
<evidence type="ECO:0000256" key="6">
    <source>
        <dbReference type="ARBA" id="ARBA00022825"/>
    </source>
</evidence>
<evidence type="ECO:0000259" key="12">
    <source>
        <dbReference type="PROSITE" id="PS51695"/>
    </source>
</evidence>
<dbReference type="SUPFAM" id="SSF49373">
    <property type="entry name" value="Invasin/intimin cell-adhesion fragments"/>
    <property type="match status" value="3"/>
</dbReference>
<dbReference type="RefSeq" id="WP_067649947.1">
    <property type="nucleotide sequence ID" value="NZ_CP015249.1"/>
</dbReference>
<sequence>MVRTSVHSTARAAAACLGWLLGLAALLPASALAASEKTPLAGHVLPALAQAERLPAAQAAALDEAMTVTVVMRRTDPAGFDRYLAAAYDPASPQYRRFLTPADLAERFGPSAQAYAQVRDYFTAQGLQVTAESANRMTLTLSGARTAVAQALDVAIEAYALPGTAERFLANTGEPALPAAIAPHVQSIAGLSTLAQVRRLPAPLFVGNWGYNCAGNSGLDPYTKTFCYGVYKDALGLHNGICSNPLGILLTLFLCKVVPILAAPMDLPATPPLAAAGGAPLPGSGQTVGLVQFDNFHVSDIRDFLDLIGAPAGQLGQLSSVAVNGGAAIGANEDEVLLDISVVMAIAPGANVTVYSAPFTGAGSFQALFNRMIGDGVTVISNSWAYCEDQTTLADVQGIDAILAGAAAAGVSVFNASGDTGSTCLDGSPNTITVPAGSPHGTAVGGTSALAGPGGTYASATWWGAGGSAGHSQGGYGVSRFFARPAYQNGLSASAMRSVPDLAVNADPVTSGVPICQASRGGCPSGLLYGGTSMSAPLMAAFAATLNQAQGQNLGLFNAHAYPLANTAAFHGAAELASDFAHVGLGAPNLSVLNLALAGQAPGPASAAASRLIADPPTGIADGATPTAVVVQLRDAAGSTVSGRRVSLSAPPGAGVVITPAAAVTTGIANGTATFAVTRATVGTVMLTARAVDDGFDIGTGLAVDFVAPPATAASILAFPTAVTADGVATTTITVTLRDAASRPTPGKRIVLSQGQGRSAVAGPNPPLTDANGEIRFTATNRVEETVTYTAVDETDGDLPVPGMAAVQFSNAIGSCVTAPEARPGHALAAFANGFAAYPFFYGNVNWGCAGASNPAFSATGDAYVAHFQSGDLYRLRDTGGAAVGPLSNLGVTLGKPVFGKDGKLYATRGVTGASFGSGDIIEIDPASGALLRIVAGSLTCPHGLATDPLSGDLFFDNSCTGAGSDNPSLYRLTDPGDTDPARPTAVTVYATLPSTPNGLIAIAPNGTLYVATAYTTFPHSPLVEVSGTDRPQPATVTTVPGFDSYYWINIGEAGPDGAARSLLVWNEPDTLYLVDLTTSPVTRTPLADHLGTGTIGADGCLYSSTADAVHKLTPVSGSCDFASSNPTPSLALDPRLTAPDPAQGTTLTLRATVGHATVPAGTAVRFLIEGANPQLRLARTDADGTATLVHTGTFAGSDVVTALLRTDTLDLTSNPARVTWAPGRHASFLALTGTQGAIAARPTTLTARLVDTAVAPQAPIVGATVAFTVGAAGCSGTTDAQGIARCTVTLPLPGTYTLSAGYAGNATVLPAQATRPFTVTAAIDRIFADDFEAD</sequence>
<dbReference type="PROSITE" id="PS51127">
    <property type="entry name" value="BIG1"/>
    <property type="match status" value="1"/>
</dbReference>
<gene>
    <name evidence="13" type="ORF">I596_3300</name>
</gene>
<dbReference type="InterPro" id="IPR050819">
    <property type="entry name" value="Tripeptidyl-peptidase_I"/>
</dbReference>
<dbReference type="Gene3D" id="2.120.10.30">
    <property type="entry name" value="TolB, C-terminal domain"/>
    <property type="match status" value="1"/>
</dbReference>
<dbReference type="KEGG" id="dko:I596_3300"/>
<keyword evidence="5 9" id="KW-0378">Hydrolase</keyword>
<dbReference type="PANTHER" id="PTHR14218">
    <property type="entry name" value="PROTEASE S8 TRIPEPTIDYL PEPTIDASE I CLN2"/>
    <property type="match status" value="1"/>
</dbReference>
<dbReference type="Pfam" id="PF09286">
    <property type="entry name" value="Pro-kuma_activ"/>
    <property type="match status" value="1"/>
</dbReference>
<evidence type="ECO:0000256" key="3">
    <source>
        <dbReference type="ARBA" id="ARBA00022670"/>
    </source>
</evidence>
<protein>
    <submittedName>
        <fullName evidence="13">Peptidase M53 family protein</fullName>
    </submittedName>
</protein>
<evidence type="ECO:0000259" key="11">
    <source>
        <dbReference type="PROSITE" id="PS51127"/>
    </source>
</evidence>
<dbReference type="InterPro" id="IPR015366">
    <property type="entry name" value="S53_propep"/>
</dbReference>
<dbReference type="Pfam" id="PF02369">
    <property type="entry name" value="Big_1"/>
    <property type="match status" value="1"/>
</dbReference>
<dbReference type="GO" id="GO:0046872">
    <property type="term" value="F:metal ion binding"/>
    <property type="evidence" value="ECO:0007669"/>
    <property type="project" value="UniProtKB-KW"/>
</dbReference>
<dbReference type="SMART" id="SM00634">
    <property type="entry name" value="BID_1"/>
    <property type="match status" value="3"/>
</dbReference>
<dbReference type="GO" id="GO:0004252">
    <property type="term" value="F:serine-type endopeptidase activity"/>
    <property type="evidence" value="ECO:0007669"/>
    <property type="project" value="UniProtKB-UniRule"/>
</dbReference>
<evidence type="ECO:0000256" key="5">
    <source>
        <dbReference type="ARBA" id="ARBA00022801"/>
    </source>
</evidence>
<comment type="caution">
    <text evidence="9">Lacks conserved residue(s) required for the propagation of feature annotation.</text>
</comment>
<evidence type="ECO:0000313" key="13">
    <source>
        <dbReference type="EMBL" id="ANB19289.1"/>
    </source>
</evidence>
<feature type="domain" description="Big-1" evidence="11">
    <location>
        <begin position="609"/>
        <end position="707"/>
    </location>
</feature>
<evidence type="ECO:0000313" key="14">
    <source>
        <dbReference type="Proteomes" id="UP000076830"/>
    </source>
</evidence>
<dbReference type="CDD" id="cd11377">
    <property type="entry name" value="Pro-peptidase_S53"/>
    <property type="match status" value="1"/>
</dbReference>
<feature type="active site" description="Charge relay system" evidence="9">
    <location>
        <position position="335"/>
    </location>
</feature>
<dbReference type="InterPro" id="IPR013783">
    <property type="entry name" value="Ig-like_fold"/>
</dbReference>
<dbReference type="STRING" id="1300342.I596_3300"/>
<dbReference type="OrthoDB" id="9002785at2"/>
<keyword evidence="6 9" id="KW-0720">Serine protease</keyword>
<dbReference type="InterPro" id="IPR030400">
    <property type="entry name" value="Sedolisin_dom"/>
</dbReference>